<dbReference type="EMBL" id="CP022315">
    <property type="protein sequence ID" value="ASK61161.1"/>
    <property type="molecule type" value="Genomic_DNA"/>
</dbReference>
<dbReference type="PANTHER" id="PTHR34107">
    <property type="entry name" value="SLL0198 PROTEIN-RELATED"/>
    <property type="match status" value="1"/>
</dbReference>
<dbReference type="SUPFAM" id="SSF52980">
    <property type="entry name" value="Restriction endonuclease-like"/>
    <property type="match status" value="1"/>
</dbReference>
<dbReference type="InterPro" id="IPR011335">
    <property type="entry name" value="Restrct_endonuc-II-like"/>
</dbReference>
<dbReference type="KEGG" id="vil:CFK37_02615"/>
<evidence type="ECO:0000259" key="1">
    <source>
        <dbReference type="Pfam" id="PF05685"/>
    </source>
</evidence>
<reference evidence="2 3" key="1">
    <citation type="submission" date="2017-07" db="EMBL/GenBank/DDBJ databases">
        <title>Virgibacillus sp. LM2416.</title>
        <authorList>
            <person name="Tak E.J."/>
            <person name="Bae J.-W."/>
        </authorList>
    </citation>
    <scope>NUCLEOTIDE SEQUENCE [LARGE SCALE GENOMIC DNA]</scope>
    <source>
        <strain evidence="2 3">LM2416</strain>
    </source>
</reference>
<keyword evidence="3" id="KW-1185">Reference proteome</keyword>
<dbReference type="CDD" id="cd06260">
    <property type="entry name" value="DUF820-like"/>
    <property type="match status" value="1"/>
</dbReference>
<keyword evidence="2" id="KW-0255">Endonuclease</keyword>
<dbReference type="PANTHER" id="PTHR34107:SF4">
    <property type="entry name" value="SLL1222 PROTEIN"/>
    <property type="match status" value="1"/>
</dbReference>
<name>A0A220TZS6_9BACI</name>
<gene>
    <name evidence="2" type="ORF">CFK37_02615</name>
</gene>
<dbReference type="OrthoDB" id="9808428at2"/>
<sequence length="187" mass="21221">MTLPEEKKVSLSEFYHLREKTDKQMEYIGGVVFMAPSPSIAHQRISGRLHAQLFNLLEDKDCEVFHAPLDVEFSEGDGEEKKIVIPDLTVICDREGLENNKYSGAPTIIIEIISPSNQSHDLVTKLNLYMQYGVKEYWIVNPLLNTVQVYSLNDEGNYQQSDIAKNVGTVQSKVLAAFVVEVEKLFR</sequence>
<dbReference type="RefSeq" id="WP_089060438.1">
    <property type="nucleotide sequence ID" value="NZ_CP022315.1"/>
</dbReference>
<dbReference type="Gene3D" id="3.90.1570.10">
    <property type="entry name" value="tt1808, chain A"/>
    <property type="match status" value="1"/>
</dbReference>
<dbReference type="Pfam" id="PF05685">
    <property type="entry name" value="Uma2"/>
    <property type="match status" value="1"/>
</dbReference>
<dbReference type="AlphaFoldDB" id="A0A220TZS6"/>
<dbReference type="InterPro" id="IPR008538">
    <property type="entry name" value="Uma2"/>
</dbReference>
<evidence type="ECO:0000313" key="3">
    <source>
        <dbReference type="Proteomes" id="UP000198312"/>
    </source>
</evidence>
<dbReference type="GO" id="GO:0004519">
    <property type="term" value="F:endonuclease activity"/>
    <property type="evidence" value="ECO:0007669"/>
    <property type="project" value="UniProtKB-KW"/>
</dbReference>
<feature type="domain" description="Putative restriction endonuclease" evidence="1">
    <location>
        <begin position="12"/>
        <end position="178"/>
    </location>
</feature>
<dbReference type="Proteomes" id="UP000198312">
    <property type="component" value="Chromosome"/>
</dbReference>
<evidence type="ECO:0000313" key="2">
    <source>
        <dbReference type="EMBL" id="ASK61161.1"/>
    </source>
</evidence>
<protein>
    <submittedName>
        <fullName evidence="2">Endonuclease</fullName>
    </submittedName>
</protein>
<keyword evidence="2" id="KW-0378">Hydrolase</keyword>
<keyword evidence="2" id="KW-0540">Nuclease</keyword>
<organism evidence="2 3">
    <name type="scientific">Virgibacillus phasianinus</name>
    <dbReference type="NCBI Taxonomy" id="2017483"/>
    <lineage>
        <taxon>Bacteria</taxon>
        <taxon>Bacillati</taxon>
        <taxon>Bacillota</taxon>
        <taxon>Bacilli</taxon>
        <taxon>Bacillales</taxon>
        <taxon>Bacillaceae</taxon>
        <taxon>Virgibacillus</taxon>
    </lineage>
</organism>
<proteinExistence type="predicted"/>
<accession>A0A220TZS6</accession>
<dbReference type="InterPro" id="IPR012296">
    <property type="entry name" value="Nuclease_put_TT1808"/>
</dbReference>